<reference evidence="3" key="1">
    <citation type="submission" date="2020-11" db="EMBL/GenBank/DDBJ databases">
        <authorList>
            <consortium name="DOE Joint Genome Institute"/>
            <person name="Ahrendt S."/>
            <person name="Riley R."/>
            <person name="Andreopoulos W."/>
            <person name="Labutti K."/>
            <person name="Pangilinan J."/>
            <person name="Ruiz-Duenas F.J."/>
            <person name="Barrasa J.M."/>
            <person name="Sanchez-Garcia M."/>
            <person name="Camarero S."/>
            <person name="Miyauchi S."/>
            <person name="Serrano A."/>
            <person name="Linde D."/>
            <person name="Babiker R."/>
            <person name="Drula E."/>
            <person name="Ayuso-Fernandez I."/>
            <person name="Pacheco R."/>
            <person name="Padilla G."/>
            <person name="Ferreira P."/>
            <person name="Barriuso J."/>
            <person name="Kellner H."/>
            <person name="Castanera R."/>
            <person name="Alfaro M."/>
            <person name="Ramirez L."/>
            <person name="Pisabarro A.G."/>
            <person name="Kuo A."/>
            <person name="Tritt A."/>
            <person name="Lipzen A."/>
            <person name="He G."/>
            <person name="Yan M."/>
            <person name="Ng V."/>
            <person name="Cullen D."/>
            <person name="Martin F."/>
            <person name="Rosso M.-N."/>
            <person name="Henrissat B."/>
            <person name="Hibbett D."/>
            <person name="Martinez A.T."/>
            <person name="Grigoriev I.V."/>
        </authorList>
    </citation>
    <scope>NUCLEOTIDE SEQUENCE</scope>
    <source>
        <strain evidence="3">ATCC 90797</strain>
    </source>
</reference>
<feature type="transmembrane region" description="Helical" evidence="1">
    <location>
        <begin position="153"/>
        <end position="177"/>
    </location>
</feature>
<gene>
    <name evidence="3" type="ORF">BDN71DRAFT_1446455</name>
</gene>
<evidence type="ECO:0000259" key="2">
    <source>
        <dbReference type="Pfam" id="PF20152"/>
    </source>
</evidence>
<dbReference type="Proteomes" id="UP000807025">
    <property type="component" value="Unassembled WGS sequence"/>
</dbReference>
<keyword evidence="1" id="KW-0812">Transmembrane</keyword>
<dbReference type="OrthoDB" id="2971182at2759"/>
<feature type="transmembrane region" description="Helical" evidence="1">
    <location>
        <begin position="197"/>
        <end position="217"/>
    </location>
</feature>
<feature type="transmembrane region" description="Helical" evidence="1">
    <location>
        <begin position="83"/>
        <end position="103"/>
    </location>
</feature>
<keyword evidence="4" id="KW-1185">Reference proteome</keyword>
<proteinExistence type="predicted"/>
<dbReference type="InterPro" id="IPR045339">
    <property type="entry name" value="DUF6534"/>
</dbReference>
<feature type="transmembrane region" description="Helical" evidence="1">
    <location>
        <begin position="124"/>
        <end position="147"/>
    </location>
</feature>
<organism evidence="3 4">
    <name type="scientific">Pleurotus eryngii</name>
    <name type="common">Boletus of the steppes</name>
    <dbReference type="NCBI Taxonomy" id="5323"/>
    <lineage>
        <taxon>Eukaryota</taxon>
        <taxon>Fungi</taxon>
        <taxon>Dikarya</taxon>
        <taxon>Basidiomycota</taxon>
        <taxon>Agaricomycotina</taxon>
        <taxon>Agaricomycetes</taxon>
        <taxon>Agaricomycetidae</taxon>
        <taxon>Agaricales</taxon>
        <taxon>Pleurotineae</taxon>
        <taxon>Pleurotaceae</taxon>
        <taxon>Pleurotus</taxon>
    </lineage>
</organism>
<dbReference type="Pfam" id="PF20152">
    <property type="entry name" value="DUF6534"/>
    <property type="match status" value="1"/>
</dbReference>
<dbReference type="EMBL" id="MU154554">
    <property type="protein sequence ID" value="KAF9496283.1"/>
    <property type="molecule type" value="Genomic_DNA"/>
</dbReference>
<evidence type="ECO:0000256" key="1">
    <source>
        <dbReference type="SAM" id="Phobius"/>
    </source>
</evidence>
<protein>
    <recommendedName>
        <fullName evidence="2">DUF6534 domain-containing protein</fullName>
    </recommendedName>
</protein>
<sequence>MPDAAPIVVAPLLYGLIVSCPLYGLSIAQAIFYYRMYAGDPRLIKGFIALLMVLETAHTLLIAHASNVWYLRAALAFVLPKSLLASGYIAYVVISLVQMAYMVRVYRISAGNKWIPVILSSMSLLQLICGCGMNTTLALNVGLISIHHSSAEIFGGLQLAASVVCDVLITGSLVWYLRRGRGAFKQTQNLVDRLVIYSINIGLVTSMLSLVAMITWFAMPDNFIFTTFHILIGKVYVNSWLVTLNSRKTIRSTSKHSKKNFEVNSNGGISNGTGTVTTSDVMQLSTFRA</sequence>
<name>A0A9P6DGP0_PLEER</name>
<evidence type="ECO:0000313" key="3">
    <source>
        <dbReference type="EMBL" id="KAF9496283.1"/>
    </source>
</evidence>
<feature type="transmembrane region" description="Helical" evidence="1">
    <location>
        <begin position="223"/>
        <end position="242"/>
    </location>
</feature>
<evidence type="ECO:0000313" key="4">
    <source>
        <dbReference type="Proteomes" id="UP000807025"/>
    </source>
</evidence>
<feature type="domain" description="DUF6534" evidence="2">
    <location>
        <begin position="162"/>
        <end position="248"/>
    </location>
</feature>
<dbReference type="PANTHER" id="PTHR40465:SF1">
    <property type="entry name" value="DUF6534 DOMAIN-CONTAINING PROTEIN"/>
    <property type="match status" value="1"/>
</dbReference>
<keyword evidence="1" id="KW-1133">Transmembrane helix</keyword>
<dbReference type="AlphaFoldDB" id="A0A9P6DGP0"/>
<comment type="caution">
    <text evidence="3">The sequence shown here is derived from an EMBL/GenBank/DDBJ whole genome shotgun (WGS) entry which is preliminary data.</text>
</comment>
<keyword evidence="1" id="KW-0472">Membrane</keyword>
<accession>A0A9P6DGP0</accession>
<dbReference type="PANTHER" id="PTHR40465">
    <property type="entry name" value="CHROMOSOME 1, WHOLE GENOME SHOTGUN SEQUENCE"/>
    <property type="match status" value="1"/>
</dbReference>
<feature type="transmembrane region" description="Helical" evidence="1">
    <location>
        <begin position="12"/>
        <end position="34"/>
    </location>
</feature>
<feature type="transmembrane region" description="Helical" evidence="1">
    <location>
        <begin position="46"/>
        <end position="71"/>
    </location>
</feature>